<name>A0A1J8PNF8_9AGAM</name>
<accession>A0A1J8PNF8</accession>
<evidence type="ECO:0000256" key="1">
    <source>
        <dbReference type="SAM" id="MobiDB-lite"/>
    </source>
</evidence>
<dbReference type="OrthoDB" id="10520309at2759"/>
<comment type="caution">
    <text evidence="2">The sequence shown here is derived from an EMBL/GenBank/DDBJ whole genome shotgun (WGS) entry which is preliminary data.</text>
</comment>
<evidence type="ECO:0000313" key="3">
    <source>
        <dbReference type="Proteomes" id="UP000183567"/>
    </source>
</evidence>
<proteinExistence type="predicted"/>
<organism evidence="2 3">
    <name type="scientific">Rhizopogon vesiculosus</name>
    <dbReference type="NCBI Taxonomy" id="180088"/>
    <lineage>
        <taxon>Eukaryota</taxon>
        <taxon>Fungi</taxon>
        <taxon>Dikarya</taxon>
        <taxon>Basidiomycota</taxon>
        <taxon>Agaricomycotina</taxon>
        <taxon>Agaricomycetes</taxon>
        <taxon>Agaricomycetidae</taxon>
        <taxon>Boletales</taxon>
        <taxon>Suillineae</taxon>
        <taxon>Rhizopogonaceae</taxon>
        <taxon>Rhizopogon</taxon>
    </lineage>
</organism>
<feature type="region of interest" description="Disordered" evidence="1">
    <location>
        <begin position="1"/>
        <end position="40"/>
    </location>
</feature>
<sequence>MQPRTKKGPLWADEVKESHPVLSPTDPPETNTIPEGLDDNEAISDIKWMRPLVAPRFAGAHSSRPVSPTKSGE</sequence>
<evidence type="ECO:0000313" key="2">
    <source>
        <dbReference type="EMBL" id="OJA10453.1"/>
    </source>
</evidence>
<dbReference type="Proteomes" id="UP000183567">
    <property type="component" value="Unassembled WGS sequence"/>
</dbReference>
<dbReference type="AlphaFoldDB" id="A0A1J8PNF8"/>
<protein>
    <submittedName>
        <fullName evidence="2">Uncharacterized protein</fullName>
    </submittedName>
</protein>
<reference evidence="2 3" key="1">
    <citation type="submission" date="2016-03" db="EMBL/GenBank/DDBJ databases">
        <title>Comparative genomics of the ectomycorrhizal sister species Rhizopogon vinicolor and Rhizopogon vesiculosus (Basidiomycota: Boletales) reveals a divergence of the mating type B locus.</title>
        <authorList>
            <person name="Mujic A.B."/>
            <person name="Kuo A."/>
            <person name="Tritt A."/>
            <person name="Lipzen A."/>
            <person name="Chen C."/>
            <person name="Johnson J."/>
            <person name="Sharma A."/>
            <person name="Barry K."/>
            <person name="Grigoriev I.V."/>
            <person name="Spatafora J.W."/>
        </authorList>
    </citation>
    <scope>NUCLEOTIDE SEQUENCE [LARGE SCALE GENOMIC DNA]</scope>
    <source>
        <strain evidence="2 3">AM-OR11-056</strain>
    </source>
</reference>
<dbReference type="EMBL" id="LVVM01005470">
    <property type="protein sequence ID" value="OJA10453.1"/>
    <property type="molecule type" value="Genomic_DNA"/>
</dbReference>
<gene>
    <name evidence="2" type="ORF">AZE42_11624</name>
</gene>
<keyword evidence="3" id="KW-1185">Reference proteome</keyword>